<dbReference type="Pfam" id="PF14534">
    <property type="entry name" value="DUF4440"/>
    <property type="match status" value="1"/>
</dbReference>
<dbReference type="InterPro" id="IPR027843">
    <property type="entry name" value="DUF4440"/>
</dbReference>
<comment type="caution">
    <text evidence="2">The sequence shown here is derived from an EMBL/GenBank/DDBJ whole genome shotgun (WGS) entry which is preliminary data.</text>
</comment>
<dbReference type="AlphaFoldDB" id="A0AA36CP64"/>
<feature type="domain" description="DUF4440" evidence="1">
    <location>
        <begin position="28"/>
        <end position="131"/>
    </location>
</feature>
<proteinExistence type="predicted"/>
<sequence length="143" mass="16700">MQQYLYFLVGLFAVASCDMSPAATLGPLVQQYQDLIYAKQFDKLEDLYHPHAVMIIDGQPAPFYTPKNIFQQIQESRSKIGNIKTSFLKETYSGSGDIMMYENQWKIRTGKIEMTGPYRAIWVKYDGRWVIYHEEFSQTIKHL</sequence>
<protein>
    <recommendedName>
        <fullName evidence="1">DUF4440 domain-containing protein</fullName>
    </recommendedName>
</protein>
<dbReference type="Gene3D" id="3.10.450.50">
    <property type="match status" value="1"/>
</dbReference>
<evidence type="ECO:0000313" key="3">
    <source>
        <dbReference type="Proteomes" id="UP001177023"/>
    </source>
</evidence>
<evidence type="ECO:0000313" key="2">
    <source>
        <dbReference type="EMBL" id="CAJ0571788.1"/>
    </source>
</evidence>
<dbReference type="Proteomes" id="UP001177023">
    <property type="component" value="Unassembled WGS sequence"/>
</dbReference>
<accession>A0AA36CP64</accession>
<dbReference type="SUPFAM" id="SSF54427">
    <property type="entry name" value="NTF2-like"/>
    <property type="match status" value="1"/>
</dbReference>
<name>A0AA36CP64_9BILA</name>
<feature type="non-terminal residue" evidence="2">
    <location>
        <position position="1"/>
    </location>
</feature>
<gene>
    <name evidence="2" type="ORF">MSPICULIGERA_LOCUS10187</name>
</gene>
<reference evidence="2" key="1">
    <citation type="submission" date="2023-06" db="EMBL/GenBank/DDBJ databases">
        <authorList>
            <person name="Delattre M."/>
        </authorList>
    </citation>
    <scope>NUCLEOTIDE SEQUENCE</scope>
    <source>
        <strain evidence="2">AF72</strain>
    </source>
</reference>
<organism evidence="2 3">
    <name type="scientific">Mesorhabditis spiculigera</name>
    <dbReference type="NCBI Taxonomy" id="96644"/>
    <lineage>
        <taxon>Eukaryota</taxon>
        <taxon>Metazoa</taxon>
        <taxon>Ecdysozoa</taxon>
        <taxon>Nematoda</taxon>
        <taxon>Chromadorea</taxon>
        <taxon>Rhabditida</taxon>
        <taxon>Rhabditina</taxon>
        <taxon>Rhabditomorpha</taxon>
        <taxon>Rhabditoidea</taxon>
        <taxon>Rhabditidae</taxon>
        <taxon>Mesorhabditinae</taxon>
        <taxon>Mesorhabditis</taxon>
    </lineage>
</organism>
<dbReference type="EMBL" id="CATQJA010002582">
    <property type="protein sequence ID" value="CAJ0571788.1"/>
    <property type="molecule type" value="Genomic_DNA"/>
</dbReference>
<dbReference type="InterPro" id="IPR032710">
    <property type="entry name" value="NTF2-like_dom_sf"/>
</dbReference>
<keyword evidence="3" id="KW-1185">Reference proteome</keyword>
<evidence type="ECO:0000259" key="1">
    <source>
        <dbReference type="Pfam" id="PF14534"/>
    </source>
</evidence>